<dbReference type="InterPro" id="IPR038763">
    <property type="entry name" value="DHH_sf"/>
</dbReference>
<name>A0ABX5LP17_9BACT</name>
<sequence>MKLDELLEKAQSIAIFGHVRPDGDCIGSCLGLYNYICDNYPEKTVQIFAENFPPSYRILSGAEKILPEYDGREADLCFLLDTPSFERCGAGGEAAFQKAKFTCNIDHHISNPQNLCTLNIVEPQASSASEVLYFQLDSERISQNTANAIYLGIVHDTGAFKFSCTGKRTMIAVGDLIDKGADFARIINETYYTRSYKATRVTGFVLENCKLALDGKVVWGSISPEELKRFEVSPLDLSSIIDTLREVSGTEVAIFLYPVGNSYKLSFRSNYIIDVNQIAGNFGGGGHTRAAGASVNESPESVIPKILSLIQAQLSHFNAI</sequence>
<evidence type="ECO:0000259" key="2">
    <source>
        <dbReference type="Pfam" id="PF02272"/>
    </source>
</evidence>
<dbReference type="EMBL" id="QGHD01000001">
    <property type="protein sequence ID" value="PWL04179.1"/>
    <property type="molecule type" value="Genomic_DNA"/>
</dbReference>
<dbReference type="PANTHER" id="PTHR47618">
    <property type="entry name" value="BIFUNCTIONAL OLIGORIBONUCLEASE AND PAP PHOSPHATASE NRNA"/>
    <property type="match status" value="1"/>
</dbReference>
<evidence type="ECO:0000313" key="4">
    <source>
        <dbReference type="Proteomes" id="UP000245523"/>
    </source>
</evidence>
<dbReference type="Gene3D" id="3.90.1640.10">
    <property type="entry name" value="inorganic pyrophosphatase (n-terminal core)"/>
    <property type="match status" value="1"/>
</dbReference>
<evidence type="ECO:0000313" key="3">
    <source>
        <dbReference type="EMBL" id="PWL04179.1"/>
    </source>
</evidence>
<keyword evidence="4" id="KW-1185">Reference proteome</keyword>
<dbReference type="Gene3D" id="3.10.310.30">
    <property type="match status" value="1"/>
</dbReference>
<dbReference type="PANTHER" id="PTHR47618:SF1">
    <property type="entry name" value="BIFUNCTIONAL OLIGORIBONUCLEASE AND PAP PHOSPHATASE NRNA"/>
    <property type="match status" value="1"/>
</dbReference>
<dbReference type="RefSeq" id="WP_106197391.1">
    <property type="nucleotide sequence ID" value="NZ_JAXEIU010000053.1"/>
</dbReference>
<protein>
    <submittedName>
        <fullName evidence="3">Phosphoesterase RecJ-like protein</fullName>
    </submittedName>
</protein>
<dbReference type="InterPro" id="IPR051319">
    <property type="entry name" value="Oligoribo/pAp-PDE_c-di-AMP_PDE"/>
</dbReference>
<evidence type="ECO:0000259" key="1">
    <source>
        <dbReference type="Pfam" id="PF01368"/>
    </source>
</evidence>
<feature type="domain" description="DHHA1" evidence="2">
    <location>
        <begin position="230"/>
        <end position="314"/>
    </location>
</feature>
<comment type="caution">
    <text evidence="3">The sequence shown here is derived from an EMBL/GenBank/DDBJ whole genome shotgun (WGS) entry which is preliminary data.</text>
</comment>
<dbReference type="Pfam" id="PF02272">
    <property type="entry name" value="DHHA1"/>
    <property type="match status" value="1"/>
</dbReference>
<dbReference type="InterPro" id="IPR001667">
    <property type="entry name" value="DDH_dom"/>
</dbReference>
<dbReference type="InterPro" id="IPR003156">
    <property type="entry name" value="DHHA1_dom"/>
</dbReference>
<dbReference type="SUPFAM" id="SSF64182">
    <property type="entry name" value="DHH phosphoesterases"/>
    <property type="match status" value="1"/>
</dbReference>
<accession>A0ABX5LP17</accession>
<reference evidence="3 4" key="1">
    <citation type="submission" date="2018-05" db="EMBL/GenBank/DDBJ databases">
        <title>Animal gut microbial communities from fecal samples from Wisconsin, USA.</title>
        <authorList>
            <person name="Neumann A."/>
        </authorList>
    </citation>
    <scope>NUCLEOTIDE SEQUENCE [LARGE SCALE GENOMIC DNA]</scope>
    <source>
        <strain evidence="3 4">UWS4</strain>
    </source>
</reference>
<feature type="domain" description="DDH" evidence="1">
    <location>
        <begin position="13"/>
        <end position="153"/>
    </location>
</feature>
<proteinExistence type="predicted"/>
<dbReference type="Proteomes" id="UP000245523">
    <property type="component" value="Unassembled WGS sequence"/>
</dbReference>
<dbReference type="Pfam" id="PF01368">
    <property type="entry name" value="DHH"/>
    <property type="match status" value="1"/>
</dbReference>
<gene>
    <name evidence="3" type="ORF">B0H50_101192</name>
</gene>
<organism evidence="3 4">
    <name type="scientific">Hallerella porci</name>
    <dbReference type="NCBI Taxonomy" id="1945871"/>
    <lineage>
        <taxon>Bacteria</taxon>
        <taxon>Pseudomonadati</taxon>
        <taxon>Fibrobacterota</taxon>
        <taxon>Fibrobacteria</taxon>
        <taxon>Fibrobacterales</taxon>
        <taxon>Fibrobacteraceae</taxon>
        <taxon>Hallerella</taxon>
    </lineage>
</organism>